<dbReference type="EMBL" id="JAHCVI010000001">
    <property type="protein sequence ID" value="KAG7293662.1"/>
    <property type="molecule type" value="Genomic_DNA"/>
</dbReference>
<reference evidence="2" key="1">
    <citation type="submission" date="2023-02" db="EMBL/GenBank/DDBJ databases">
        <authorList>
            <person name="Palmer J.M."/>
        </authorList>
    </citation>
    <scope>NUCLEOTIDE SEQUENCE</scope>
    <source>
        <strain evidence="2">FW57</strain>
    </source>
</reference>
<dbReference type="Proteomes" id="UP001197093">
    <property type="component" value="Unassembled WGS sequence"/>
</dbReference>
<evidence type="ECO:0000256" key="1">
    <source>
        <dbReference type="SAM" id="MobiDB-lite"/>
    </source>
</evidence>
<feature type="compositionally biased region" description="Basic residues" evidence="1">
    <location>
        <begin position="204"/>
        <end position="214"/>
    </location>
</feature>
<gene>
    <name evidence="2" type="ORF">NEMBOFW57_003717</name>
</gene>
<feature type="compositionally biased region" description="Acidic residues" evidence="1">
    <location>
        <begin position="173"/>
        <end position="184"/>
    </location>
</feature>
<evidence type="ECO:0000313" key="3">
    <source>
        <dbReference type="Proteomes" id="UP001197093"/>
    </source>
</evidence>
<dbReference type="AlphaFoldDB" id="A0AAD4F8D5"/>
<accession>A0AAD4F8D5</accession>
<keyword evidence="3" id="KW-1185">Reference proteome</keyword>
<proteinExistence type="predicted"/>
<feature type="region of interest" description="Disordered" evidence="1">
    <location>
        <begin position="136"/>
        <end position="232"/>
    </location>
</feature>
<name>A0AAD4F8D5_9PEZI</name>
<feature type="compositionally biased region" description="Pro residues" evidence="1">
    <location>
        <begin position="141"/>
        <end position="154"/>
    </location>
</feature>
<feature type="compositionally biased region" description="Basic and acidic residues" evidence="1">
    <location>
        <begin position="223"/>
        <end position="232"/>
    </location>
</feature>
<evidence type="ECO:0000313" key="2">
    <source>
        <dbReference type="EMBL" id="KAG7293662.1"/>
    </source>
</evidence>
<comment type="caution">
    <text evidence="2">The sequence shown here is derived from an EMBL/GenBank/DDBJ whole genome shotgun (WGS) entry which is preliminary data.</text>
</comment>
<sequence length="232" mass="25698">MPSSVAEEPYPSNHYYSDITPEGSVLGLTYGLADPSPAASPNVSSNSSWAADANRPCSIYRYAHNHERHEELAISLSAAPEPGHPWTVGPATADNRHSFARAPDAKAGCLSHSDAPMHRYMNVIQAHEFLAFALESSSQAQPPPQQPHHLNPPEPAKEPPSTRWTMHASGVDALEDGEDIDVTEESLRLNLQQQQREKYQKPNRNPKGHRKNKKRSDVSPQPGHKDKMPRWS</sequence>
<protein>
    <submittedName>
        <fullName evidence="2">Uncharacterized protein</fullName>
    </submittedName>
</protein>
<organism evidence="2 3">
    <name type="scientific">Staphylotrichum longicolle</name>
    <dbReference type="NCBI Taxonomy" id="669026"/>
    <lineage>
        <taxon>Eukaryota</taxon>
        <taxon>Fungi</taxon>
        <taxon>Dikarya</taxon>
        <taxon>Ascomycota</taxon>
        <taxon>Pezizomycotina</taxon>
        <taxon>Sordariomycetes</taxon>
        <taxon>Sordariomycetidae</taxon>
        <taxon>Sordariales</taxon>
        <taxon>Chaetomiaceae</taxon>
        <taxon>Staphylotrichum</taxon>
    </lineage>
</organism>